<feature type="region of interest" description="Disordered" evidence="1">
    <location>
        <begin position="1"/>
        <end position="22"/>
    </location>
</feature>
<protein>
    <submittedName>
        <fullName evidence="2">Uncharacterized protein</fullName>
    </submittedName>
</protein>
<proteinExistence type="predicted"/>
<dbReference type="AlphaFoldDB" id="A0A8S2LTP1"/>
<evidence type="ECO:0000313" key="2">
    <source>
        <dbReference type="EMBL" id="CAF3921884.1"/>
    </source>
</evidence>
<dbReference type="EMBL" id="CAJOBJ010002351">
    <property type="protein sequence ID" value="CAF3921884.1"/>
    <property type="molecule type" value="Genomic_DNA"/>
</dbReference>
<accession>A0A8S2LTP1</accession>
<dbReference type="Proteomes" id="UP000681720">
    <property type="component" value="Unassembled WGS sequence"/>
</dbReference>
<organism evidence="2 3">
    <name type="scientific">Rotaria magnacalcarata</name>
    <dbReference type="NCBI Taxonomy" id="392030"/>
    <lineage>
        <taxon>Eukaryota</taxon>
        <taxon>Metazoa</taxon>
        <taxon>Spiralia</taxon>
        <taxon>Gnathifera</taxon>
        <taxon>Rotifera</taxon>
        <taxon>Eurotatoria</taxon>
        <taxon>Bdelloidea</taxon>
        <taxon>Philodinida</taxon>
        <taxon>Philodinidae</taxon>
        <taxon>Rotaria</taxon>
    </lineage>
</organism>
<sequence length="157" mass="17757">MDASNNNDAPVTNENSATSEMSTLKLTIETPKDEKDMLIDASSTVKQNVGARICARVFGEEKVINNDIEEFTYSAITSLRTSLNLNGLLLFDSCMESNIEPDPREIHINGEWNYQALKASLEDPPQYRLHVLLGTIKLLDEFFHCLTTSFINYRNEH</sequence>
<reference evidence="2" key="1">
    <citation type="submission" date="2021-02" db="EMBL/GenBank/DDBJ databases">
        <authorList>
            <person name="Nowell W R."/>
        </authorList>
    </citation>
    <scope>NUCLEOTIDE SEQUENCE</scope>
</reference>
<comment type="caution">
    <text evidence="2">The sequence shown here is derived from an EMBL/GenBank/DDBJ whole genome shotgun (WGS) entry which is preliminary data.</text>
</comment>
<gene>
    <name evidence="2" type="ORF">GIL414_LOCUS7615</name>
</gene>
<evidence type="ECO:0000256" key="1">
    <source>
        <dbReference type="SAM" id="MobiDB-lite"/>
    </source>
</evidence>
<name>A0A8S2LTP1_9BILA</name>
<evidence type="ECO:0000313" key="3">
    <source>
        <dbReference type="Proteomes" id="UP000681720"/>
    </source>
</evidence>